<proteinExistence type="inferred from homology"/>
<dbReference type="EMBL" id="JAWZYT010002307">
    <property type="protein sequence ID" value="KAK4305251.1"/>
    <property type="molecule type" value="Genomic_DNA"/>
</dbReference>
<dbReference type="Pfam" id="PF03359">
    <property type="entry name" value="GKAP"/>
    <property type="match status" value="1"/>
</dbReference>
<dbReference type="GO" id="GO:0023052">
    <property type="term" value="P:signaling"/>
    <property type="evidence" value="ECO:0007669"/>
    <property type="project" value="InterPro"/>
</dbReference>
<evidence type="ECO:0000313" key="3">
    <source>
        <dbReference type="Proteomes" id="UP001292094"/>
    </source>
</evidence>
<protein>
    <submittedName>
        <fullName evidence="2">Uncharacterized protein</fullName>
    </submittedName>
</protein>
<evidence type="ECO:0000313" key="2">
    <source>
        <dbReference type="EMBL" id="KAK4305251.1"/>
    </source>
</evidence>
<comment type="caution">
    <text evidence="2">The sequence shown here is derived from an EMBL/GenBank/DDBJ whole genome shotgun (WGS) entry which is preliminary data.</text>
</comment>
<dbReference type="PANTHER" id="PTHR12353:SF1">
    <property type="entry name" value="DISKS LARGE-ASSOCIATED PROTEIN 5"/>
    <property type="match status" value="1"/>
</dbReference>
<dbReference type="AlphaFoldDB" id="A0AAE1PCD3"/>
<name>A0AAE1PCD3_9EUCA</name>
<reference evidence="2" key="1">
    <citation type="submission" date="2023-11" db="EMBL/GenBank/DDBJ databases">
        <title>Genome assemblies of two species of porcelain crab, Petrolisthes cinctipes and Petrolisthes manimaculis (Anomura: Porcellanidae).</title>
        <authorList>
            <person name="Angst P."/>
        </authorList>
    </citation>
    <scope>NUCLEOTIDE SEQUENCE</scope>
    <source>
        <strain evidence="2">PB745_02</strain>
        <tissue evidence="2">Gill</tissue>
    </source>
</reference>
<dbReference type="InterPro" id="IPR005026">
    <property type="entry name" value="SAPAP"/>
</dbReference>
<dbReference type="Proteomes" id="UP001292094">
    <property type="component" value="Unassembled WGS sequence"/>
</dbReference>
<accession>A0AAE1PCD3</accession>
<gene>
    <name evidence="2" type="ORF">Pmani_022856</name>
</gene>
<sequence>MVAKKDVDRFLAEVKEETDKLRANCEHWRGVLKTTQHISEDSIGDINVAIGQGELLMKERFVQFCGLIDDCRLGRGEKETTPQDLQGFWDIIYVQVEDVLRKFQRLDCLEKDVAAEERKDVPLQTKPIQVAKKIIPKQQPCPKKLKASSGLHAHIQAARQKLKQQEKEAKLKEGSKFSESKLCNEVENTNIMETNANDVEKENSPPSNTEKVVFDAGFFKVETPAKKRGIKKETVNTPGKARVHLLASRVLKEQMKNSPVAHKNYSPCMRVTRSMKKKMNDGR</sequence>
<organism evidence="2 3">
    <name type="scientific">Petrolisthes manimaculis</name>
    <dbReference type="NCBI Taxonomy" id="1843537"/>
    <lineage>
        <taxon>Eukaryota</taxon>
        <taxon>Metazoa</taxon>
        <taxon>Ecdysozoa</taxon>
        <taxon>Arthropoda</taxon>
        <taxon>Crustacea</taxon>
        <taxon>Multicrustacea</taxon>
        <taxon>Malacostraca</taxon>
        <taxon>Eumalacostraca</taxon>
        <taxon>Eucarida</taxon>
        <taxon>Decapoda</taxon>
        <taxon>Pleocyemata</taxon>
        <taxon>Anomura</taxon>
        <taxon>Galatheoidea</taxon>
        <taxon>Porcellanidae</taxon>
        <taxon>Petrolisthes</taxon>
    </lineage>
</organism>
<evidence type="ECO:0000256" key="1">
    <source>
        <dbReference type="ARBA" id="ARBA00008839"/>
    </source>
</evidence>
<dbReference type="PANTHER" id="PTHR12353">
    <property type="entry name" value="DISKS LARGE-ASSOCIATED PROTEIN DAP SAP90/PSD-95-ASSOCIATED PROTEIN"/>
    <property type="match status" value="1"/>
</dbReference>
<comment type="similarity">
    <text evidence="1">Belongs to the SAPAP family.</text>
</comment>
<keyword evidence="3" id="KW-1185">Reference proteome</keyword>